<sequence length="342" mass="39195">MGYGLVLEGGGSKGAYQVGAYLALVEMGFEFEAIVGTSIGAFNGAMFAQGDVYECFKAWRNMEMKNFETELRDAENADMFSKIKDKLTRLDIKVPEIVKSPSPLFQLVDRYIDEDKIRASSIDFGVCTFNLTDFKAEKLFTDDIKQGQLKDYVIASCYLPAFKLKPLHGKFYLDGCFASKAPIEMFDGRDLDIVVIRLHNEKGEDFSKAKYVIEPNKALGKTLDFSPERSEELIKIGYFDAFKTVKGLRGDDYYIMPIDVEETVKYIYKIIKYRTKGIESKIMRAVIEEYVPKIAKELKLSETFNYDDLLYKLLEHEANKKDIDRFKVYTVEELTREILNGI</sequence>
<evidence type="ECO:0000256" key="1">
    <source>
        <dbReference type="ARBA" id="ARBA00022801"/>
    </source>
</evidence>
<evidence type="ECO:0000313" key="7">
    <source>
        <dbReference type="Proteomes" id="UP001549162"/>
    </source>
</evidence>
<protein>
    <submittedName>
        <fullName evidence="6">NTE family protein</fullName>
    </submittedName>
</protein>
<comment type="caution">
    <text evidence="6">The sequence shown here is derived from an EMBL/GenBank/DDBJ whole genome shotgun (WGS) entry which is preliminary data.</text>
</comment>
<evidence type="ECO:0000313" key="6">
    <source>
        <dbReference type="EMBL" id="MET3617614.1"/>
    </source>
</evidence>
<dbReference type="InterPro" id="IPR050301">
    <property type="entry name" value="NTE"/>
</dbReference>
<evidence type="ECO:0000256" key="2">
    <source>
        <dbReference type="ARBA" id="ARBA00022963"/>
    </source>
</evidence>
<feature type="active site" description="Nucleophile" evidence="4">
    <location>
        <position position="38"/>
    </location>
</feature>
<feature type="active site" description="Proton acceptor" evidence="4">
    <location>
        <position position="174"/>
    </location>
</feature>
<dbReference type="RefSeq" id="WP_354368235.1">
    <property type="nucleotide sequence ID" value="NZ_JBEPMA010000006.1"/>
</dbReference>
<reference evidence="6 7" key="1">
    <citation type="submission" date="2024-06" db="EMBL/GenBank/DDBJ databases">
        <title>Genomic Encyclopedia of Type Strains, Phase IV (KMG-IV): sequencing the most valuable type-strain genomes for metagenomic binning, comparative biology and taxonomic classification.</title>
        <authorList>
            <person name="Goeker M."/>
        </authorList>
    </citation>
    <scope>NUCLEOTIDE SEQUENCE [LARGE SCALE GENOMIC DNA]</scope>
    <source>
        <strain evidence="6 7">DSM 21460</strain>
    </source>
</reference>
<dbReference type="Pfam" id="PF01734">
    <property type="entry name" value="Patatin"/>
    <property type="match status" value="1"/>
</dbReference>
<evidence type="ECO:0000259" key="5">
    <source>
        <dbReference type="PROSITE" id="PS51635"/>
    </source>
</evidence>
<keyword evidence="3 4" id="KW-0443">Lipid metabolism</keyword>
<dbReference type="EMBL" id="JBEPMA010000006">
    <property type="protein sequence ID" value="MET3617614.1"/>
    <property type="molecule type" value="Genomic_DNA"/>
</dbReference>
<proteinExistence type="predicted"/>
<dbReference type="PANTHER" id="PTHR14226:SF57">
    <property type="entry name" value="BLR7027 PROTEIN"/>
    <property type="match status" value="1"/>
</dbReference>
<feature type="short sequence motif" description="GXGXXG" evidence="4">
    <location>
        <begin position="9"/>
        <end position="14"/>
    </location>
</feature>
<comment type="caution">
    <text evidence="4">Lacks conserved residue(s) required for the propagation of feature annotation.</text>
</comment>
<organism evidence="6 7">
    <name type="scientific">Peptoniphilus olsenii</name>
    <dbReference type="NCBI Taxonomy" id="411570"/>
    <lineage>
        <taxon>Bacteria</taxon>
        <taxon>Bacillati</taxon>
        <taxon>Bacillota</taxon>
        <taxon>Tissierellia</taxon>
        <taxon>Tissierellales</taxon>
        <taxon>Peptoniphilaceae</taxon>
        <taxon>Peptoniphilus</taxon>
    </lineage>
</organism>
<dbReference type="SUPFAM" id="SSF52151">
    <property type="entry name" value="FabD/lysophospholipase-like"/>
    <property type="match status" value="1"/>
</dbReference>
<keyword evidence="1 4" id="KW-0378">Hydrolase</keyword>
<evidence type="ECO:0000256" key="4">
    <source>
        <dbReference type="PROSITE-ProRule" id="PRU01161"/>
    </source>
</evidence>
<evidence type="ECO:0000256" key="3">
    <source>
        <dbReference type="ARBA" id="ARBA00023098"/>
    </source>
</evidence>
<dbReference type="PANTHER" id="PTHR14226">
    <property type="entry name" value="NEUROPATHY TARGET ESTERASE/SWISS CHEESE D.MELANOGASTER"/>
    <property type="match status" value="1"/>
</dbReference>
<dbReference type="InterPro" id="IPR016035">
    <property type="entry name" value="Acyl_Trfase/lysoPLipase"/>
</dbReference>
<accession>A0ABV2JCU3</accession>
<dbReference type="PROSITE" id="PS51635">
    <property type="entry name" value="PNPLA"/>
    <property type="match status" value="1"/>
</dbReference>
<name>A0ABV2JCU3_9FIRM</name>
<dbReference type="CDD" id="cd07209">
    <property type="entry name" value="Pat_hypo_Ecoli_Z1214_like"/>
    <property type="match status" value="1"/>
</dbReference>
<feature type="domain" description="PNPLA" evidence="5">
    <location>
        <begin position="5"/>
        <end position="187"/>
    </location>
</feature>
<dbReference type="Proteomes" id="UP001549162">
    <property type="component" value="Unassembled WGS sequence"/>
</dbReference>
<dbReference type="InterPro" id="IPR002641">
    <property type="entry name" value="PNPLA_dom"/>
</dbReference>
<feature type="short sequence motif" description="GXSXG" evidence="4">
    <location>
        <begin position="36"/>
        <end position="40"/>
    </location>
</feature>
<keyword evidence="2 4" id="KW-0442">Lipid degradation</keyword>
<keyword evidence="7" id="KW-1185">Reference proteome</keyword>
<gene>
    <name evidence="6" type="ORF">ABID14_001248</name>
</gene>
<dbReference type="Gene3D" id="3.40.1090.10">
    <property type="entry name" value="Cytosolic phospholipase A2 catalytic domain"/>
    <property type="match status" value="1"/>
</dbReference>